<dbReference type="CDD" id="cd00201">
    <property type="entry name" value="WW"/>
    <property type="match status" value="2"/>
</dbReference>
<evidence type="ECO:0000259" key="3">
    <source>
        <dbReference type="PROSITE" id="PS50020"/>
    </source>
</evidence>
<feature type="transmembrane region" description="Helical" evidence="2">
    <location>
        <begin position="160"/>
        <end position="184"/>
    </location>
</feature>
<dbReference type="SUPFAM" id="SSF51045">
    <property type="entry name" value="WW domain"/>
    <property type="match status" value="1"/>
</dbReference>
<accession>A0A5A8CH07</accession>
<feature type="transmembrane region" description="Helical" evidence="2">
    <location>
        <begin position="191"/>
        <end position="213"/>
    </location>
</feature>
<dbReference type="PANTHER" id="PTHR11319:SF35">
    <property type="entry name" value="OUTER MEMBRANE PROTEIN PMPC-RELATED"/>
    <property type="match status" value="1"/>
</dbReference>
<name>A0A5A8CH07_CAFRO</name>
<comment type="caution">
    <text evidence="4">The sequence shown here is derived from an EMBL/GenBank/DDBJ whole genome shotgun (WGS) entry which is preliminary data.</text>
</comment>
<keyword evidence="2" id="KW-0472">Membrane</keyword>
<feature type="transmembrane region" description="Helical" evidence="2">
    <location>
        <begin position="374"/>
        <end position="396"/>
    </location>
</feature>
<feature type="domain" description="WW" evidence="3">
    <location>
        <begin position="796"/>
        <end position="830"/>
    </location>
</feature>
<feature type="domain" description="WW" evidence="3">
    <location>
        <begin position="876"/>
        <end position="909"/>
    </location>
</feature>
<feature type="transmembrane region" description="Helical" evidence="2">
    <location>
        <begin position="295"/>
        <end position="322"/>
    </location>
</feature>
<evidence type="ECO:0000313" key="5">
    <source>
        <dbReference type="Proteomes" id="UP000323011"/>
    </source>
</evidence>
<reference evidence="4 5" key="1">
    <citation type="submission" date="2019-07" db="EMBL/GenBank/DDBJ databases">
        <title>Genomes of Cafeteria roenbergensis.</title>
        <authorList>
            <person name="Fischer M.G."/>
            <person name="Hackl T."/>
            <person name="Roman M."/>
        </authorList>
    </citation>
    <scope>NUCLEOTIDE SEQUENCE [LARGE SCALE GENOMIC DNA]</scope>
    <source>
        <strain evidence="4 5">BVI</strain>
    </source>
</reference>
<dbReference type="PANTHER" id="PTHR11319">
    <property type="entry name" value="G PROTEIN-COUPLED RECEPTOR-RELATED"/>
    <property type="match status" value="1"/>
</dbReference>
<gene>
    <name evidence="4" type="ORF">FNF29_04609</name>
</gene>
<feature type="transmembrane region" description="Helical" evidence="2">
    <location>
        <begin position="233"/>
        <end position="257"/>
    </location>
</feature>
<feature type="transmembrane region" description="Helical" evidence="2">
    <location>
        <begin position="347"/>
        <end position="367"/>
    </location>
</feature>
<feature type="compositionally biased region" description="Low complexity" evidence="1">
    <location>
        <begin position="719"/>
        <end position="731"/>
    </location>
</feature>
<feature type="transmembrane region" description="Helical" evidence="2">
    <location>
        <begin position="88"/>
        <end position="109"/>
    </location>
</feature>
<keyword evidence="5" id="KW-1185">Reference proteome</keyword>
<feature type="transmembrane region" description="Helical" evidence="2">
    <location>
        <begin position="130"/>
        <end position="148"/>
    </location>
</feature>
<organism evidence="4 5">
    <name type="scientific">Cafeteria roenbergensis</name>
    <name type="common">Marine flagellate</name>
    <dbReference type="NCBI Taxonomy" id="33653"/>
    <lineage>
        <taxon>Eukaryota</taxon>
        <taxon>Sar</taxon>
        <taxon>Stramenopiles</taxon>
        <taxon>Bigyra</taxon>
        <taxon>Opalozoa</taxon>
        <taxon>Bicosoecida</taxon>
        <taxon>Cafeteriaceae</taxon>
        <taxon>Cafeteria</taxon>
    </lineage>
</organism>
<feature type="transmembrane region" description="Helical" evidence="2">
    <location>
        <begin position="434"/>
        <end position="456"/>
    </location>
</feature>
<dbReference type="PROSITE" id="PS50020">
    <property type="entry name" value="WW_DOMAIN_2"/>
    <property type="match status" value="2"/>
</dbReference>
<evidence type="ECO:0000313" key="4">
    <source>
        <dbReference type="EMBL" id="KAA0151410.1"/>
    </source>
</evidence>
<feature type="transmembrane region" description="Helical" evidence="2">
    <location>
        <begin position="402"/>
        <end position="422"/>
    </location>
</feature>
<feature type="region of interest" description="Disordered" evidence="1">
    <location>
        <begin position="577"/>
        <end position="598"/>
    </location>
</feature>
<sequence>MALQPLVCRQQLENGYWWNNTILSQVRDGEAPPSALLAYPCPKPSSCLVGAANTSACARGYEGLFCATCLPGFGASGDGTCSRCWHPAASWTLLVAVFLAFGLVGFFGVQRVVSHRKAIHLPDGGYRRELTVTAKILMNFLQTVSFLGDFGLQWPAEISGFFATAAATSGFTTESAFVSCALGWPPIARFIAAAAIVPLVVLVPAVAIGITAWRHRGVEFAHADDDPDYIPVPLSLAGVTPINLFTTTAMVLLFLIYPMVTRQALQMFVCTTPVEGRSFLVADFNVLCGSPEHELLVGFAFVVLAVVTLGFPVAAVACLFPYRHRLDGDRAQRRFGFLYKGYSEKRFWYESVILLRKASVAAVTVLLRMSSSTLQLWAGILVQLLFLALHVAIHPFRDKVQSWLEMGCIIAAILVLVLGQGFDIDEFNVAARSVLSIAIVLVVVLAAATCAGVIIYDIYGILKEASIAQRVLSAWQSGQIRTRGDVEPPVGGLPSPTSGKRGRLVAEPVGSARIGRKDLAATGPQASDSAGPATGEGPGSGEGDGSAAAPGSLRKRAASAGRGGLLRSMMSMTRLGRHAGPEAATASSRHHGFGFEDLPDLDDGATGGGLAAGSKRAVRAASVGRAKSGRSLRRSNSTWRSNTLQAAVEVSSPGAGDDAQARGKSGKRGRRRRGTSAQGVEMTAVPNPLARIRSTRSGLVKGASDAVHQSGLVRERAGSEWGAAGSPAGAAGERDGAAQRSRVRASTGGGILLPNSPWAPQAVAPTSAAAAALASSQARRQRRETLVSKELQDVREEVESRWREAVHPVWGTTYWYNRQTRQITWDMPRELELLAERELKEMEQWDRKEHPTKKIAFWVHPTLGKTWRRPKGVPLREEEGWWRTRHPDTGVPYFVNLLTRDTAWERPEGYAYTPPQLMHESLRPLVAALQEQDGASPTPEGAPGTPGRAPSPAGEQPRRRARRAAGAAAASVQAGLSDSSLGDSKRTP</sequence>
<protein>
    <recommendedName>
        <fullName evidence="3">WW domain-containing protein</fullName>
    </recommendedName>
</protein>
<feature type="region of interest" description="Disordered" evidence="1">
    <location>
        <begin position="621"/>
        <end position="640"/>
    </location>
</feature>
<keyword evidence="2" id="KW-0812">Transmembrane</keyword>
<dbReference type="Proteomes" id="UP000323011">
    <property type="component" value="Unassembled WGS sequence"/>
</dbReference>
<keyword evidence="2" id="KW-1133">Transmembrane helix</keyword>
<dbReference type="InterPro" id="IPR036020">
    <property type="entry name" value="WW_dom_sf"/>
</dbReference>
<dbReference type="AlphaFoldDB" id="A0A5A8CH07"/>
<evidence type="ECO:0000256" key="1">
    <source>
        <dbReference type="SAM" id="MobiDB-lite"/>
    </source>
</evidence>
<proteinExistence type="predicted"/>
<dbReference type="SMART" id="SM00456">
    <property type="entry name" value="WW"/>
    <property type="match status" value="2"/>
</dbReference>
<dbReference type="InterPro" id="IPR001202">
    <property type="entry name" value="WW_dom"/>
</dbReference>
<feature type="region of interest" description="Disordered" evidence="1">
    <location>
        <begin position="516"/>
        <end position="564"/>
    </location>
</feature>
<feature type="region of interest" description="Disordered" evidence="1">
    <location>
        <begin position="483"/>
        <end position="504"/>
    </location>
</feature>
<dbReference type="Gene3D" id="2.20.70.10">
    <property type="match status" value="2"/>
</dbReference>
<feature type="compositionally biased region" description="Basic residues" evidence="1">
    <location>
        <begin position="664"/>
        <end position="674"/>
    </location>
</feature>
<feature type="compositionally biased region" description="Gly residues" evidence="1">
    <location>
        <begin position="534"/>
        <end position="544"/>
    </location>
</feature>
<dbReference type="EMBL" id="VLTN01000027">
    <property type="protein sequence ID" value="KAA0151410.1"/>
    <property type="molecule type" value="Genomic_DNA"/>
</dbReference>
<feature type="region of interest" description="Disordered" evidence="1">
    <location>
        <begin position="646"/>
        <end position="745"/>
    </location>
</feature>
<feature type="region of interest" description="Disordered" evidence="1">
    <location>
        <begin position="932"/>
        <end position="988"/>
    </location>
</feature>
<evidence type="ECO:0000256" key="2">
    <source>
        <dbReference type="SAM" id="Phobius"/>
    </source>
</evidence>